<organism evidence="4 5">
    <name type="scientific">Caballeronia glebae</name>
    <dbReference type="NCBI Taxonomy" id="1777143"/>
    <lineage>
        <taxon>Bacteria</taxon>
        <taxon>Pseudomonadati</taxon>
        <taxon>Pseudomonadota</taxon>
        <taxon>Betaproteobacteria</taxon>
        <taxon>Burkholderiales</taxon>
        <taxon>Burkholderiaceae</taxon>
        <taxon>Caballeronia</taxon>
    </lineage>
</organism>
<dbReference type="Pfam" id="PF00149">
    <property type="entry name" value="Metallophos"/>
    <property type="match status" value="1"/>
</dbReference>
<comment type="caution">
    <text evidence="4">The sequence shown here is derived from an EMBL/GenBank/DDBJ whole genome shotgun (WGS) entry which is preliminary data.</text>
</comment>
<dbReference type="RefSeq" id="WP_086965466.1">
    <property type="nucleotide sequence ID" value="NZ_FCOJ02000002.1"/>
</dbReference>
<feature type="domain" description="DUF5648" evidence="3">
    <location>
        <begin position="38"/>
        <end position="169"/>
    </location>
</feature>
<evidence type="ECO:0000313" key="5">
    <source>
        <dbReference type="Proteomes" id="UP000054596"/>
    </source>
</evidence>
<dbReference type="AlphaFoldDB" id="A0A157ZBU5"/>
<name>A0A157ZBU5_9BURK</name>
<evidence type="ECO:0000256" key="1">
    <source>
        <dbReference type="SAM" id="SignalP"/>
    </source>
</evidence>
<evidence type="ECO:0000259" key="3">
    <source>
        <dbReference type="Pfam" id="PF18885"/>
    </source>
</evidence>
<feature type="domain" description="Calcineurin-like phosphoesterase" evidence="2">
    <location>
        <begin position="177"/>
        <end position="399"/>
    </location>
</feature>
<dbReference type="Pfam" id="PF18885">
    <property type="entry name" value="DUF5648"/>
    <property type="match status" value="1"/>
</dbReference>
<sequence>MPGFLKQYFFLAFALVFASTGSAPAWSAPDCSTMNTPILQSVNPALQSNLLTPWQEEIDSAARDNGFTDKRGTAFLVSMNQADGLVPVTRTYHPGTHDFFWTTNPQSAAAYGYQPTTLVFYASPDNASGCDVPVYRFNKNGMHRYAVTPADQAQLKADNWTADGVVFWARANPKFSIAIMPDTQMEVGVDGGGKDDKRFAQRTQWLADSRYTLNLQYVLHSGDVTNWGERDTPQLDMASEAIKRLEQVKLPYVLTVGNHDTRAVCAGGSACPGEKAWETVRQLPAFNRYFNARFSNGGVAGQFAAGDLSNVYSTFEAGGLKWLVMSLELWPRAEVLTWADGIIKSMPTRNVIIVTHSFLNSGGAIRADNGGYGVSSPATIYEKVIKYNPNVRFVFSGHEGNAARLVVPAGGNNAVAYLQAFHSATTNPVRIVEIDTDANTATSFIAAPYTNETWDQYWSLDSNMKYVR</sequence>
<dbReference type="PANTHER" id="PTHR43143">
    <property type="entry name" value="METALLOPHOSPHOESTERASE, CALCINEURIN SUPERFAMILY"/>
    <property type="match status" value="1"/>
</dbReference>
<dbReference type="InterPro" id="IPR043708">
    <property type="entry name" value="DUF5648"/>
</dbReference>
<dbReference type="InterPro" id="IPR004843">
    <property type="entry name" value="Calcineurin-like_PHP"/>
</dbReference>
<feature type="chain" id="PRO_5007619117" evidence="1">
    <location>
        <begin position="28"/>
        <end position="468"/>
    </location>
</feature>
<proteinExistence type="predicted"/>
<evidence type="ECO:0000259" key="2">
    <source>
        <dbReference type="Pfam" id="PF00149"/>
    </source>
</evidence>
<keyword evidence="1" id="KW-0732">Signal</keyword>
<feature type="signal peptide" evidence="1">
    <location>
        <begin position="1"/>
        <end position="27"/>
    </location>
</feature>
<dbReference type="GO" id="GO:0016787">
    <property type="term" value="F:hydrolase activity"/>
    <property type="evidence" value="ECO:0007669"/>
    <property type="project" value="InterPro"/>
</dbReference>
<dbReference type="SUPFAM" id="SSF56300">
    <property type="entry name" value="Metallo-dependent phosphatases"/>
    <property type="match status" value="1"/>
</dbReference>
<reference evidence="4" key="1">
    <citation type="submission" date="2016-01" db="EMBL/GenBank/DDBJ databases">
        <authorList>
            <person name="Peeters C."/>
        </authorList>
    </citation>
    <scope>NUCLEOTIDE SEQUENCE [LARGE SCALE GENOMIC DNA]</scope>
    <source>
        <strain evidence="4">LMG 29325</strain>
    </source>
</reference>
<gene>
    <name evidence="4" type="ORF">AWB82_00491</name>
</gene>
<dbReference type="Gene3D" id="3.60.21.10">
    <property type="match status" value="1"/>
</dbReference>
<dbReference type="Proteomes" id="UP000054596">
    <property type="component" value="Unassembled WGS sequence"/>
</dbReference>
<dbReference type="EMBL" id="FCOJ02000002">
    <property type="protein sequence ID" value="SAK42953.1"/>
    <property type="molecule type" value="Genomic_DNA"/>
</dbReference>
<keyword evidence="5" id="KW-1185">Reference proteome</keyword>
<dbReference type="STRING" id="1777143.AWB82_00491"/>
<dbReference type="OrthoDB" id="9773411at2"/>
<dbReference type="InterPro" id="IPR029052">
    <property type="entry name" value="Metallo-depent_PP-like"/>
</dbReference>
<accession>A0A157ZBU5</accession>
<evidence type="ECO:0000313" key="4">
    <source>
        <dbReference type="EMBL" id="SAK42953.1"/>
    </source>
</evidence>
<protein>
    <submittedName>
        <fullName evidence="4">Uncharacterized protein</fullName>
    </submittedName>
</protein>
<dbReference type="PANTHER" id="PTHR43143:SF5">
    <property type="entry name" value="SECRETED PROTEIN"/>
    <property type="match status" value="1"/>
</dbReference>
<dbReference type="InterPro" id="IPR051918">
    <property type="entry name" value="STPP_CPPED1"/>
</dbReference>